<dbReference type="SMART" id="SM00382">
    <property type="entry name" value="AAA"/>
    <property type="match status" value="1"/>
</dbReference>
<dbReference type="InterPro" id="IPR003439">
    <property type="entry name" value="ABC_transporter-like_ATP-bd"/>
</dbReference>
<evidence type="ECO:0000256" key="4">
    <source>
        <dbReference type="ARBA" id="ARBA00020019"/>
    </source>
</evidence>
<dbReference type="PANTHER" id="PTHR24220:SF470">
    <property type="entry name" value="CELL DIVISION ATP-BINDING PROTEIN FTSE"/>
    <property type="match status" value="1"/>
</dbReference>
<evidence type="ECO:0000256" key="1">
    <source>
        <dbReference type="ARBA" id="ARBA00002579"/>
    </source>
</evidence>
<evidence type="ECO:0000256" key="7">
    <source>
        <dbReference type="ARBA" id="ARBA00022741"/>
    </source>
</evidence>
<evidence type="ECO:0000256" key="9">
    <source>
        <dbReference type="ARBA" id="ARBA00023136"/>
    </source>
</evidence>
<protein>
    <recommendedName>
        <fullName evidence="4 11">Cell division ATP-binding protein FtsE</fullName>
    </recommendedName>
</protein>
<evidence type="ECO:0000313" key="14">
    <source>
        <dbReference type="Proteomes" id="UP001501337"/>
    </source>
</evidence>
<keyword evidence="7 11" id="KW-0547">Nucleotide-binding</keyword>
<dbReference type="Gene3D" id="3.40.50.300">
    <property type="entry name" value="P-loop containing nucleotide triphosphate hydrolases"/>
    <property type="match status" value="1"/>
</dbReference>
<organism evidence="13 14">
    <name type="scientific">Allohahella marinimesophila</name>
    <dbReference type="NCBI Taxonomy" id="1054972"/>
    <lineage>
        <taxon>Bacteria</taxon>
        <taxon>Pseudomonadati</taxon>
        <taxon>Pseudomonadota</taxon>
        <taxon>Gammaproteobacteria</taxon>
        <taxon>Oceanospirillales</taxon>
        <taxon>Hahellaceae</taxon>
        <taxon>Allohahella</taxon>
    </lineage>
</organism>
<evidence type="ECO:0000313" key="13">
    <source>
        <dbReference type="EMBL" id="GAA3965926.1"/>
    </source>
</evidence>
<keyword evidence="9 11" id="KW-0472">Membrane</keyword>
<keyword evidence="5 11" id="KW-1003">Cell membrane</keyword>
<dbReference type="InterPro" id="IPR017871">
    <property type="entry name" value="ABC_transporter-like_CS"/>
</dbReference>
<sequence length="224" mass="24623">MIEFRNVSKHYGQKQVALDRVDLRLQRGEFAFLTGHSGAGKSTLLKLLLRLEQPSSGEVYVGGQALSTMLARQVPYYRRHLGFVFQNAHLIPERSVFDNVAMPLIIANVDSRELQRRVHAALDKVGLLRKERAMPESLSGGEAQRVSIARAIVNRPPILLADEPTGNLDPTLSAEILNLFEAFNQVGVTVLIASHDLDLLEALGHRIIRLEHGAISGTAHGVAS</sequence>
<evidence type="ECO:0000256" key="2">
    <source>
        <dbReference type="ARBA" id="ARBA00004202"/>
    </source>
</evidence>
<dbReference type="EMBL" id="BAABBO010000011">
    <property type="protein sequence ID" value="GAA3965926.1"/>
    <property type="molecule type" value="Genomic_DNA"/>
</dbReference>
<dbReference type="PROSITE" id="PS00211">
    <property type="entry name" value="ABC_TRANSPORTER_1"/>
    <property type="match status" value="1"/>
</dbReference>
<gene>
    <name evidence="11 13" type="primary">ftsE</name>
    <name evidence="13" type="ORF">GCM10022278_24720</name>
</gene>
<evidence type="ECO:0000256" key="3">
    <source>
        <dbReference type="ARBA" id="ARBA00005417"/>
    </source>
</evidence>
<dbReference type="Proteomes" id="UP001501337">
    <property type="component" value="Unassembled WGS sequence"/>
</dbReference>
<dbReference type="NCBIfam" id="TIGR02673">
    <property type="entry name" value="FtsE"/>
    <property type="match status" value="1"/>
</dbReference>
<evidence type="ECO:0000256" key="10">
    <source>
        <dbReference type="ARBA" id="ARBA00023306"/>
    </source>
</evidence>
<comment type="subunit">
    <text evidence="11">Homodimer. Forms a membrane-associated complex with FtsX.</text>
</comment>
<comment type="subcellular location">
    <subcellularLocation>
        <location evidence="11">Cell inner membrane</location>
        <topology evidence="11">Peripheral membrane protein</topology>
        <orientation evidence="11">Cytoplasmic side</orientation>
    </subcellularLocation>
    <subcellularLocation>
        <location evidence="2">Cell membrane</location>
        <topology evidence="2">Peripheral membrane protein</topology>
    </subcellularLocation>
</comment>
<keyword evidence="10 11" id="KW-0131">Cell cycle</keyword>
<dbReference type="InterPro" id="IPR015854">
    <property type="entry name" value="ABC_transpr_LolD-like"/>
</dbReference>
<evidence type="ECO:0000256" key="11">
    <source>
        <dbReference type="RuleBase" id="RU365094"/>
    </source>
</evidence>
<dbReference type="GO" id="GO:0051301">
    <property type="term" value="P:cell division"/>
    <property type="evidence" value="ECO:0007669"/>
    <property type="project" value="UniProtKB-KW"/>
</dbReference>
<evidence type="ECO:0000256" key="8">
    <source>
        <dbReference type="ARBA" id="ARBA00022840"/>
    </source>
</evidence>
<name>A0ABP7PHX1_9GAMM</name>
<dbReference type="PANTHER" id="PTHR24220">
    <property type="entry name" value="IMPORT ATP-BINDING PROTEIN"/>
    <property type="match status" value="1"/>
</dbReference>
<dbReference type="PROSITE" id="PS50893">
    <property type="entry name" value="ABC_TRANSPORTER_2"/>
    <property type="match status" value="1"/>
</dbReference>
<comment type="similarity">
    <text evidence="3 11">Belongs to the ABC transporter superfamily.</text>
</comment>
<dbReference type="RefSeq" id="WP_344806794.1">
    <property type="nucleotide sequence ID" value="NZ_BAABBO010000011.1"/>
</dbReference>
<feature type="domain" description="ABC transporter" evidence="12">
    <location>
        <begin position="2"/>
        <end position="223"/>
    </location>
</feature>
<dbReference type="InterPro" id="IPR003593">
    <property type="entry name" value="AAA+_ATPase"/>
</dbReference>
<evidence type="ECO:0000256" key="5">
    <source>
        <dbReference type="ARBA" id="ARBA00022475"/>
    </source>
</evidence>
<reference evidence="14" key="1">
    <citation type="journal article" date="2019" name="Int. J. Syst. Evol. Microbiol.">
        <title>The Global Catalogue of Microorganisms (GCM) 10K type strain sequencing project: providing services to taxonomists for standard genome sequencing and annotation.</title>
        <authorList>
            <consortium name="The Broad Institute Genomics Platform"/>
            <consortium name="The Broad Institute Genome Sequencing Center for Infectious Disease"/>
            <person name="Wu L."/>
            <person name="Ma J."/>
        </authorList>
    </citation>
    <scope>NUCLEOTIDE SEQUENCE [LARGE SCALE GENOMIC DNA]</scope>
    <source>
        <strain evidence="14">JCM 17555</strain>
    </source>
</reference>
<dbReference type="GO" id="GO:0005524">
    <property type="term" value="F:ATP binding"/>
    <property type="evidence" value="ECO:0007669"/>
    <property type="project" value="UniProtKB-KW"/>
</dbReference>
<evidence type="ECO:0000259" key="12">
    <source>
        <dbReference type="PROSITE" id="PS50893"/>
    </source>
</evidence>
<keyword evidence="8 11" id="KW-0067">ATP-binding</keyword>
<dbReference type="InterPro" id="IPR027417">
    <property type="entry name" value="P-loop_NTPase"/>
</dbReference>
<dbReference type="Pfam" id="PF00005">
    <property type="entry name" value="ABC_tran"/>
    <property type="match status" value="1"/>
</dbReference>
<keyword evidence="6 11" id="KW-0132">Cell division</keyword>
<proteinExistence type="inferred from homology"/>
<comment type="function">
    <text evidence="1">Part of the ABC transporter FtsEX involved in cellular division. Important for assembly or stability of the septal ring.</text>
</comment>
<accession>A0ABP7PHX1</accession>
<keyword evidence="14" id="KW-1185">Reference proteome</keyword>
<comment type="caution">
    <text evidence="13">The sequence shown here is derived from an EMBL/GenBank/DDBJ whole genome shotgun (WGS) entry which is preliminary data.</text>
</comment>
<evidence type="ECO:0000256" key="6">
    <source>
        <dbReference type="ARBA" id="ARBA00022618"/>
    </source>
</evidence>
<dbReference type="SUPFAM" id="SSF52540">
    <property type="entry name" value="P-loop containing nucleoside triphosphate hydrolases"/>
    <property type="match status" value="1"/>
</dbReference>
<dbReference type="InterPro" id="IPR005286">
    <property type="entry name" value="Cell_div_FtsE"/>
</dbReference>